<feature type="region of interest" description="Disordered" evidence="1">
    <location>
        <begin position="236"/>
        <end position="356"/>
    </location>
</feature>
<feature type="compositionally biased region" description="Basic and acidic residues" evidence="1">
    <location>
        <begin position="309"/>
        <end position="327"/>
    </location>
</feature>
<name>A0A803Q2U0_CANSA</name>
<protein>
    <submittedName>
        <fullName evidence="2">Uncharacterized protein</fullName>
    </submittedName>
</protein>
<organism evidence="2 3">
    <name type="scientific">Cannabis sativa</name>
    <name type="common">Hemp</name>
    <name type="synonym">Marijuana</name>
    <dbReference type="NCBI Taxonomy" id="3483"/>
    <lineage>
        <taxon>Eukaryota</taxon>
        <taxon>Viridiplantae</taxon>
        <taxon>Streptophyta</taxon>
        <taxon>Embryophyta</taxon>
        <taxon>Tracheophyta</taxon>
        <taxon>Spermatophyta</taxon>
        <taxon>Magnoliopsida</taxon>
        <taxon>eudicotyledons</taxon>
        <taxon>Gunneridae</taxon>
        <taxon>Pentapetalae</taxon>
        <taxon>rosids</taxon>
        <taxon>fabids</taxon>
        <taxon>Rosales</taxon>
        <taxon>Cannabaceae</taxon>
        <taxon>Cannabis</taxon>
    </lineage>
</organism>
<dbReference type="Gramene" id="evm.model.07.1490">
    <property type="protein sequence ID" value="cds.evm.model.07.1490"/>
    <property type="gene ID" value="evm.TU.07.1490"/>
</dbReference>
<dbReference type="EMBL" id="UZAU01000668">
    <property type="status" value="NOT_ANNOTATED_CDS"/>
    <property type="molecule type" value="Genomic_DNA"/>
</dbReference>
<evidence type="ECO:0000313" key="3">
    <source>
        <dbReference type="Proteomes" id="UP000596661"/>
    </source>
</evidence>
<dbReference type="EnsemblPlants" id="evm.model.07.1490">
    <property type="protein sequence ID" value="cds.evm.model.07.1490"/>
    <property type="gene ID" value="evm.TU.07.1490"/>
</dbReference>
<dbReference type="Proteomes" id="UP000596661">
    <property type="component" value="Chromosome 7"/>
</dbReference>
<evidence type="ECO:0000313" key="2">
    <source>
        <dbReference type="EnsemblPlants" id="cds.evm.model.07.1490"/>
    </source>
</evidence>
<accession>A0A803Q2U0</accession>
<evidence type="ECO:0000256" key="1">
    <source>
        <dbReference type="SAM" id="MobiDB-lite"/>
    </source>
</evidence>
<reference evidence="2" key="1">
    <citation type="submission" date="2018-11" db="EMBL/GenBank/DDBJ databases">
        <authorList>
            <person name="Grassa J C."/>
        </authorList>
    </citation>
    <scope>NUCLEOTIDE SEQUENCE [LARGE SCALE GENOMIC DNA]</scope>
</reference>
<keyword evidence="3" id="KW-1185">Reference proteome</keyword>
<dbReference type="AlphaFoldDB" id="A0A803Q2U0"/>
<feature type="compositionally biased region" description="Basic and acidic residues" evidence="1">
    <location>
        <begin position="341"/>
        <end position="356"/>
    </location>
</feature>
<proteinExistence type="predicted"/>
<sequence length="386" mass="44127">MIAIAWFELVTFNGIRDFGLFERKLEGNTYSSKGLANMKYTVDEESQAVILLRSITVAYQEHKLVIMYGSDTLTLDDVHGALARGREHNRGGINLRVITDFSRDPNPEGNITKTENVTFVEKLDTSRDSVLSLRINSKKKGKRSMIQLQMWKIQINFHLMETCIWFQIKESWENGFLNLDAHIICVLLLKTLLITRKLTLCYIPISLMEDARDVAMKKSIKTAGIHVHPKAMPLGLEETQEETFPSTQKAKNMEPSPIRYYSEGNPKRNPTPFPKKNKKAQDLRKVYSDFPKGKGPQRGRLPRKSTGPQDREDRKSVSMHQEPGERGRKSRKHPPANLRQKLNDKDGDLRKHLEKTKQAIPVSKGIINEGILAELTILRKDISRVS</sequence>
<reference evidence="2" key="2">
    <citation type="submission" date="2021-03" db="UniProtKB">
        <authorList>
            <consortium name="EnsemblPlants"/>
        </authorList>
    </citation>
    <scope>IDENTIFICATION</scope>
</reference>